<gene>
    <name evidence="1" type="ORF">PFMALIP_05748</name>
</gene>
<evidence type="ECO:0000313" key="1">
    <source>
        <dbReference type="EMBL" id="ETW46188.1"/>
    </source>
</evidence>
<reference evidence="1 2" key="2">
    <citation type="submission" date="2013-02" db="EMBL/GenBank/DDBJ databases">
        <title>The Genome Sequence of Plasmodium falciparum MaliPS096_E11.</title>
        <authorList>
            <consortium name="The Broad Institute Genome Sequencing Platform"/>
            <consortium name="The Broad Institute Genome Sequencing Center for Infectious Disease"/>
            <person name="Neafsey D."/>
            <person name="Cheeseman I."/>
            <person name="Volkman S."/>
            <person name="Adams J."/>
            <person name="Walker B."/>
            <person name="Young S.K."/>
            <person name="Zeng Q."/>
            <person name="Gargeya S."/>
            <person name="Fitzgerald M."/>
            <person name="Haas B."/>
            <person name="Abouelleil A."/>
            <person name="Alvarado L."/>
            <person name="Arachchi H.M."/>
            <person name="Berlin A.M."/>
            <person name="Chapman S.B."/>
            <person name="Dewar J."/>
            <person name="Goldberg J."/>
            <person name="Griggs A."/>
            <person name="Gujja S."/>
            <person name="Hansen M."/>
            <person name="Howarth C."/>
            <person name="Imamovic A."/>
            <person name="Larimer J."/>
            <person name="McCowan C."/>
            <person name="Murphy C."/>
            <person name="Neiman D."/>
            <person name="Pearson M."/>
            <person name="Priest M."/>
            <person name="Roberts A."/>
            <person name="Saif S."/>
            <person name="Shea T."/>
            <person name="Sisk P."/>
            <person name="Sykes S."/>
            <person name="Wortman J."/>
            <person name="Nusbaum C."/>
            <person name="Birren B."/>
        </authorList>
    </citation>
    <scope>NUCLEOTIDE SEQUENCE [LARGE SCALE GENOMIC DNA]</scope>
    <source>
        <strain evidence="1 2">MaliPS096_E11</strain>
    </source>
</reference>
<protein>
    <submittedName>
        <fullName evidence="1">Uncharacterized protein</fullName>
    </submittedName>
</protein>
<organism evidence="1 2">
    <name type="scientific">Plasmodium falciparum MaliPS096_E11</name>
    <dbReference type="NCBI Taxonomy" id="1036727"/>
    <lineage>
        <taxon>Eukaryota</taxon>
        <taxon>Sar</taxon>
        <taxon>Alveolata</taxon>
        <taxon>Apicomplexa</taxon>
        <taxon>Aconoidasida</taxon>
        <taxon>Haemosporida</taxon>
        <taxon>Plasmodiidae</taxon>
        <taxon>Plasmodium</taxon>
        <taxon>Plasmodium (Laverania)</taxon>
    </lineage>
</organism>
<dbReference type="EMBL" id="KI925703">
    <property type="protein sequence ID" value="ETW46188.1"/>
    <property type="molecule type" value="Genomic_DNA"/>
</dbReference>
<proteinExistence type="predicted"/>
<sequence length="78" mass="9454">MSLSGIFGKHFKLYSCNNNIIILEYILGYLFNKNQENYYDIYIYMVYTHNNYCSTHFYGFYNKKQVVCNYSFTCYVVL</sequence>
<dbReference type="Proteomes" id="UP000030699">
    <property type="component" value="Unassembled WGS sequence"/>
</dbReference>
<reference evidence="1 2" key="1">
    <citation type="submission" date="2013-02" db="EMBL/GenBank/DDBJ databases">
        <title>The Genome Annotation of Plasmodium falciparum MaliPS096_E11.</title>
        <authorList>
            <consortium name="The Broad Institute Genome Sequencing Platform"/>
            <consortium name="The Broad Institute Genome Sequencing Center for Infectious Disease"/>
            <person name="Neafsey D."/>
            <person name="Hoffman S."/>
            <person name="Volkman S."/>
            <person name="Rosenthal P."/>
            <person name="Walker B."/>
            <person name="Young S.K."/>
            <person name="Zeng Q."/>
            <person name="Gargeya S."/>
            <person name="Fitzgerald M."/>
            <person name="Haas B."/>
            <person name="Abouelleil A."/>
            <person name="Allen A.W."/>
            <person name="Alvarado L."/>
            <person name="Arachchi H.M."/>
            <person name="Berlin A.M."/>
            <person name="Chapman S.B."/>
            <person name="Gainer-Dewar J."/>
            <person name="Goldberg J."/>
            <person name="Griggs A."/>
            <person name="Gujja S."/>
            <person name="Hansen M."/>
            <person name="Howarth C."/>
            <person name="Imamovic A."/>
            <person name="Ireland A."/>
            <person name="Larimer J."/>
            <person name="McCowan C."/>
            <person name="Murphy C."/>
            <person name="Pearson M."/>
            <person name="Poon T.W."/>
            <person name="Priest M."/>
            <person name="Roberts A."/>
            <person name="Saif S."/>
            <person name="Shea T."/>
            <person name="Sisk P."/>
            <person name="Sykes S."/>
            <person name="Wortman J."/>
            <person name="Nusbaum C."/>
            <person name="Birren B."/>
        </authorList>
    </citation>
    <scope>NUCLEOTIDE SEQUENCE [LARGE SCALE GENOMIC DNA]</scope>
    <source>
        <strain evidence="1 2">MaliPS096_E11</strain>
    </source>
</reference>
<accession>A0A024WGQ8</accession>
<evidence type="ECO:0000313" key="2">
    <source>
        <dbReference type="Proteomes" id="UP000030699"/>
    </source>
</evidence>
<dbReference type="AlphaFoldDB" id="A0A024WGQ8"/>
<name>A0A024WGQ8_PLAFA</name>